<dbReference type="RefSeq" id="WP_345114399.1">
    <property type="nucleotide sequence ID" value="NZ_BAABDH010000041.1"/>
</dbReference>
<organism evidence="1 2">
    <name type="scientific">Hymenobacter algoricola</name>
    <dbReference type="NCBI Taxonomy" id="486267"/>
    <lineage>
        <taxon>Bacteria</taxon>
        <taxon>Pseudomonadati</taxon>
        <taxon>Bacteroidota</taxon>
        <taxon>Cytophagia</taxon>
        <taxon>Cytophagales</taxon>
        <taxon>Hymenobacteraceae</taxon>
        <taxon>Hymenobacter</taxon>
    </lineage>
</organism>
<keyword evidence="2" id="KW-1185">Reference proteome</keyword>
<proteinExistence type="predicted"/>
<evidence type="ECO:0000313" key="2">
    <source>
        <dbReference type="Proteomes" id="UP001499909"/>
    </source>
</evidence>
<comment type="caution">
    <text evidence="1">The sequence shown here is derived from an EMBL/GenBank/DDBJ whole genome shotgun (WGS) entry which is preliminary data.</text>
</comment>
<accession>A0ABP7NAX2</accession>
<protein>
    <submittedName>
        <fullName evidence="1">Uncharacterized protein</fullName>
    </submittedName>
</protein>
<sequence>MKNFPGTRQPVRIRVNDHQTQDTRYTQVAECVGQGFLQPPHNGYQAEFFIQVEVTLHASHNGEVGEPLNLRGYPVRLVANNNTIMGPPTEANPTGVLAIRNPALQIDADWAAVCARYADDDTAYLQGDAFEYAMKNGPVILTQLIEQHMYAAQFPPFSRYTG</sequence>
<evidence type="ECO:0000313" key="1">
    <source>
        <dbReference type="EMBL" id="GAA3940307.1"/>
    </source>
</evidence>
<reference evidence="2" key="1">
    <citation type="journal article" date="2019" name="Int. J. Syst. Evol. Microbiol.">
        <title>The Global Catalogue of Microorganisms (GCM) 10K type strain sequencing project: providing services to taxonomists for standard genome sequencing and annotation.</title>
        <authorList>
            <consortium name="The Broad Institute Genomics Platform"/>
            <consortium name="The Broad Institute Genome Sequencing Center for Infectious Disease"/>
            <person name="Wu L."/>
            <person name="Ma J."/>
        </authorList>
    </citation>
    <scope>NUCLEOTIDE SEQUENCE [LARGE SCALE GENOMIC DNA]</scope>
    <source>
        <strain evidence="2">JCM 17214</strain>
    </source>
</reference>
<name>A0ABP7NAX2_9BACT</name>
<dbReference type="Proteomes" id="UP001499909">
    <property type="component" value="Unassembled WGS sequence"/>
</dbReference>
<gene>
    <name evidence="1" type="ORF">GCM10022406_25420</name>
</gene>
<dbReference type="EMBL" id="BAABDH010000041">
    <property type="protein sequence ID" value="GAA3940307.1"/>
    <property type="molecule type" value="Genomic_DNA"/>
</dbReference>